<dbReference type="GO" id="GO:0051539">
    <property type="term" value="F:4 iron, 4 sulfur cluster binding"/>
    <property type="evidence" value="ECO:0007669"/>
    <property type="project" value="UniProtKB-KW"/>
</dbReference>
<keyword evidence="5" id="KW-0004">4Fe-4S</keyword>
<dbReference type="Gene3D" id="3.20.20.70">
    <property type="entry name" value="Aldolase class I"/>
    <property type="match status" value="1"/>
</dbReference>
<accession>A0A920CT59</accession>
<dbReference type="InterPro" id="IPR058240">
    <property type="entry name" value="rSAM_sf"/>
</dbReference>
<dbReference type="SUPFAM" id="SSF102114">
    <property type="entry name" value="Radical SAM enzymes"/>
    <property type="match status" value="1"/>
</dbReference>
<keyword evidence="6" id="KW-0949">S-adenosyl-L-methionine</keyword>
<evidence type="ECO:0000256" key="7">
    <source>
        <dbReference type="ARBA" id="ARBA00022723"/>
    </source>
</evidence>
<comment type="function">
    <text evidence="2 12">Activation of anaerobic ribonucleoside-triphosphate reductase under anaerobic conditions by generation of an organic free radical, using S-adenosylmethionine and reduced flavodoxin as cosubstrates to produce 5'-deoxy-adenosine.</text>
</comment>
<dbReference type="PANTHER" id="PTHR30352:SF2">
    <property type="entry name" value="ANAEROBIC RIBONUCLEOSIDE-TRIPHOSPHATE REDUCTASE-ACTIVATING PROTEIN"/>
    <property type="match status" value="1"/>
</dbReference>
<evidence type="ECO:0000256" key="6">
    <source>
        <dbReference type="ARBA" id="ARBA00022691"/>
    </source>
</evidence>
<protein>
    <recommendedName>
        <fullName evidence="4 12">Anaerobic ribonucleoside-triphosphate reductase-activating protein</fullName>
        <ecNumber evidence="12">1.97.1.-</ecNumber>
    </recommendedName>
</protein>
<dbReference type="InterPro" id="IPR034457">
    <property type="entry name" value="Organic_radical-activating"/>
</dbReference>
<keyword evidence="8 12" id="KW-0560">Oxidoreductase</keyword>
<dbReference type="PROSITE" id="PS01087">
    <property type="entry name" value="RADICAL_ACTIVATING"/>
    <property type="match status" value="1"/>
</dbReference>
<keyword evidence="10" id="KW-0411">Iron-sulfur</keyword>
<dbReference type="EMBL" id="BORT01000011">
    <property type="protein sequence ID" value="GIO48118.1"/>
    <property type="molecule type" value="Genomic_DNA"/>
</dbReference>
<dbReference type="CDD" id="cd01335">
    <property type="entry name" value="Radical_SAM"/>
    <property type="match status" value="1"/>
</dbReference>
<dbReference type="SFLD" id="SFLDS00029">
    <property type="entry name" value="Radical_SAM"/>
    <property type="match status" value="1"/>
</dbReference>
<dbReference type="GO" id="GO:0046872">
    <property type="term" value="F:metal ion binding"/>
    <property type="evidence" value="ECO:0007669"/>
    <property type="project" value="UniProtKB-KW"/>
</dbReference>
<dbReference type="InterPro" id="IPR012837">
    <property type="entry name" value="NrdG"/>
</dbReference>
<evidence type="ECO:0000256" key="8">
    <source>
        <dbReference type="ARBA" id="ARBA00023002"/>
    </source>
</evidence>
<dbReference type="InterPro" id="IPR007197">
    <property type="entry name" value="rSAM"/>
</dbReference>
<proteinExistence type="inferred from homology"/>
<sequence>MCDATEDRANREDAVWIMDIIHDSVVDGEGLRTVIFCAGCAHRCEGCHNPQSWSMRSGQPWGIAEIVREAGSNPLTDITLSGGDPFLQARGMSQVALQLRQQGKHIWAYTGYTLEELAASGDRYKSELLSYVDVLVDGRFELKQRDLTIPFRGSRNQRIWERKDGKWEEIYCL</sequence>
<evidence type="ECO:0000256" key="2">
    <source>
        <dbReference type="ARBA" id="ARBA00003852"/>
    </source>
</evidence>
<dbReference type="SFLD" id="SFLDG01066">
    <property type="entry name" value="organic_radical-activating_enz"/>
    <property type="match status" value="1"/>
</dbReference>
<dbReference type="GO" id="GO:0043365">
    <property type="term" value="F:[formate-C-acetyltransferase]-activating enzyme activity"/>
    <property type="evidence" value="ECO:0007669"/>
    <property type="project" value="InterPro"/>
</dbReference>
<evidence type="ECO:0000256" key="4">
    <source>
        <dbReference type="ARBA" id="ARBA00014281"/>
    </source>
</evidence>
<dbReference type="EC" id="1.97.1.-" evidence="12"/>
<dbReference type="GO" id="GO:0004748">
    <property type="term" value="F:ribonucleoside-diphosphate reductase activity, thioredoxin disulfide as acceptor"/>
    <property type="evidence" value="ECO:0007669"/>
    <property type="project" value="TreeGrafter"/>
</dbReference>
<dbReference type="InterPro" id="IPR001989">
    <property type="entry name" value="Radical_activat_CS"/>
</dbReference>
<evidence type="ECO:0000256" key="10">
    <source>
        <dbReference type="ARBA" id="ARBA00023014"/>
    </source>
</evidence>
<comment type="catalytic activity">
    <reaction evidence="11">
        <text>glycyl-[protein] + reduced [flavodoxin] + S-adenosyl-L-methionine = glycin-2-yl radical-[protein] + semiquinone [flavodoxin] + 5'-deoxyadenosine + L-methionine + H(+)</text>
        <dbReference type="Rhea" id="RHEA:61976"/>
        <dbReference type="Rhea" id="RHEA-COMP:10622"/>
        <dbReference type="Rhea" id="RHEA-COMP:14480"/>
        <dbReference type="Rhea" id="RHEA-COMP:15993"/>
        <dbReference type="Rhea" id="RHEA-COMP:15994"/>
        <dbReference type="ChEBI" id="CHEBI:15378"/>
        <dbReference type="ChEBI" id="CHEBI:17319"/>
        <dbReference type="ChEBI" id="CHEBI:29947"/>
        <dbReference type="ChEBI" id="CHEBI:32722"/>
        <dbReference type="ChEBI" id="CHEBI:57618"/>
        <dbReference type="ChEBI" id="CHEBI:57844"/>
        <dbReference type="ChEBI" id="CHEBI:59789"/>
        <dbReference type="ChEBI" id="CHEBI:140311"/>
    </reaction>
</comment>
<evidence type="ECO:0000256" key="11">
    <source>
        <dbReference type="ARBA" id="ARBA00047365"/>
    </source>
</evidence>
<dbReference type="SFLD" id="SFLDF00299">
    <property type="entry name" value="anaerobic_ribonucleoside-triph"/>
    <property type="match status" value="1"/>
</dbReference>
<keyword evidence="9" id="KW-0408">Iron</keyword>
<evidence type="ECO:0000256" key="9">
    <source>
        <dbReference type="ARBA" id="ARBA00023004"/>
    </source>
</evidence>
<dbReference type="InterPro" id="IPR013785">
    <property type="entry name" value="Aldolase_TIM"/>
</dbReference>
<keyword evidence="7" id="KW-0479">Metal-binding</keyword>
<evidence type="ECO:0000313" key="14">
    <source>
        <dbReference type="Proteomes" id="UP000682811"/>
    </source>
</evidence>
<evidence type="ECO:0000256" key="3">
    <source>
        <dbReference type="ARBA" id="ARBA00009777"/>
    </source>
</evidence>
<evidence type="ECO:0000256" key="5">
    <source>
        <dbReference type="ARBA" id="ARBA00022485"/>
    </source>
</evidence>
<name>A0A920CT59_9BACL</name>
<keyword evidence="14" id="KW-1185">Reference proteome</keyword>
<gene>
    <name evidence="13" type="primary">pflA_2</name>
    <name evidence="13" type="ORF">J34TS1_28830</name>
</gene>
<dbReference type="AlphaFoldDB" id="A0A920CT59"/>
<comment type="similarity">
    <text evidence="3 12">Belongs to the organic radical-activating enzymes family.</text>
</comment>
<comment type="cofactor">
    <cofactor evidence="1">
        <name>[4Fe-4S] cluster</name>
        <dbReference type="ChEBI" id="CHEBI:49883"/>
    </cofactor>
</comment>
<dbReference type="PANTHER" id="PTHR30352">
    <property type="entry name" value="PYRUVATE FORMATE-LYASE-ACTIVATING ENZYME"/>
    <property type="match status" value="1"/>
</dbReference>
<evidence type="ECO:0000256" key="12">
    <source>
        <dbReference type="PIRNR" id="PIRNR000368"/>
    </source>
</evidence>
<dbReference type="NCBIfam" id="TIGR02491">
    <property type="entry name" value="NrdG"/>
    <property type="match status" value="1"/>
</dbReference>
<reference evidence="13 14" key="1">
    <citation type="submission" date="2021-03" db="EMBL/GenBank/DDBJ databases">
        <title>Antimicrobial resistance genes in bacteria isolated from Japanese honey, and their potential for conferring macrolide and lincosamide resistance in the American foulbrood pathogen Paenibacillus larvae.</title>
        <authorList>
            <person name="Okamoto M."/>
            <person name="Kumagai M."/>
            <person name="Kanamori H."/>
            <person name="Takamatsu D."/>
        </authorList>
    </citation>
    <scope>NUCLEOTIDE SEQUENCE [LARGE SCALE GENOMIC DNA]</scope>
    <source>
        <strain evidence="13 14">J34TS1</strain>
    </source>
</reference>
<dbReference type="SFLD" id="SFLDG01063">
    <property type="entry name" value="activating_enzymes__group_1"/>
    <property type="match status" value="1"/>
</dbReference>
<evidence type="ECO:0000313" key="13">
    <source>
        <dbReference type="EMBL" id="GIO48118.1"/>
    </source>
</evidence>
<dbReference type="Pfam" id="PF13353">
    <property type="entry name" value="Fer4_12"/>
    <property type="match status" value="1"/>
</dbReference>
<evidence type="ECO:0000256" key="1">
    <source>
        <dbReference type="ARBA" id="ARBA00001966"/>
    </source>
</evidence>
<organism evidence="13 14">
    <name type="scientific">Paenibacillus azoreducens</name>
    <dbReference type="NCBI Taxonomy" id="116718"/>
    <lineage>
        <taxon>Bacteria</taxon>
        <taxon>Bacillati</taxon>
        <taxon>Bacillota</taxon>
        <taxon>Bacilli</taxon>
        <taxon>Bacillales</taxon>
        <taxon>Paenibacillaceae</taxon>
        <taxon>Paenibacillus</taxon>
    </lineage>
</organism>
<dbReference type="Proteomes" id="UP000682811">
    <property type="component" value="Unassembled WGS sequence"/>
</dbReference>
<dbReference type="PIRSF" id="PIRSF000368">
    <property type="entry name" value="NrdG"/>
    <property type="match status" value="1"/>
</dbReference>
<comment type="caution">
    <text evidence="13">The sequence shown here is derived from an EMBL/GenBank/DDBJ whole genome shotgun (WGS) entry which is preliminary data.</text>
</comment>